<proteinExistence type="predicted"/>
<evidence type="ECO:0000313" key="3">
    <source>
        <dbReference type="Proteomes" id="UP000054823"/>
    </source>
</evidence>
<accession>A0A0P1ETK2</accession>
<protein>
    <submittedName>
        <fullName evidence="2">Uncharacterized protein</fullName>
    </submittedName>
</protein>
<name>A0A0P1ETK2_9RHOB</name>
<organism evidence="2 3">
    <name type="scientific">Shimia marina</name>
    <dbReference type="NCBI Taxonomy" id="321267"/>
    <lineage>
        <taxon>Bacteria</taxon>
        <taxon>Pseudomonadati</taxon>
        <taxon>Pseudomonadota</taxon>
        <taxon>Alphaproteobacteria</taxon>
        <taxon>Rhodobacterales</taxon>
        <taxon>Roseobacteraceae</taxon>
    </lineage>
</organism>
<dbReference type="OrthoDB" id="10008189at2"/>
<evidence type="ECO:0000256" key="1">
    <source>
        <dbReference type="SAM" id="Phobius"/>
    </source>
</evidence>
<keyword evidence="1" id="KW-0812">Transmembrane</keyword>
<dbReference type="STRING" id="321267.SHM7688_03383"/>
<feature type="transmembrane region" description="Helical" evidence="1">
    <location>
        <begin position="50"/>
        <end position="66"/>
    </location>
</feature>
<dbReference type="Proteomes" id="UP000054823">
    <property type="component" value="Unassembled WGS sequence"/>
</dbReference>
<reference evidence="2 3" key="1">
    <citation type="submission" date="2015-09" db="EMBL/GenBank/DDBJ databases">
        <authorList>
            <consortium name="Swine Surveillance"/>
        </authorList>
    </citation>
    <scope>NUCLEOTIDE SEQUENCE [LARGE SCALE GENOMIC DNA]</scope>
    <source>
        <strain evidence="2 3">CECT 7688</strain>
    </source>
</reference>
<dbReference type="EMBL" id="CYPW01000032">
    <property type="protein sequence ID" value="CUH53914.1"/>
    <property type="molecule type" value="Genomic_DNA"/>
</dbReference>
<sequence length="96" mass="11376">MYQFQVALAAYLDWWDRRVSKHPRRWLISLMVTAVIMTFLPAALGEWAFVFYPIGWVCIFPGLFFANRRLRRSNDIIVAQRNRTLKTTKLIDLGKK</sequence>
<dbReference type="AlphaFoldDB" id="A0A0P1ETK2"/>
<keyword evidence="1" id="KW-1133">Transmembrane helix</keyword>
<keyword evidence="3" id="KW-1185">Reference proteome</keyword>
<keyword evidence="1" id="KW-0472">Membrane</keyword>
<evidence type="ECO:0000313" key="2">
    <source>
        <dbReference type="EMBL" id="CUH53914.1"/>
    </source>
</evidence>
<gene>
    <name evidence="2" type="ORF">SHM7688_03383</name>
</gene>
<feature type="transmembrane region" description="Helical" evidence="1">
    <location>
        <begin position="26"/>
        <end position="44"/>
    </location>
</feature>
<dbReference type="RefSeq" id="WP_058241079.1">
    <property type="nucleotide sequence ID" value="NZ_CYPW01000032.1"/>
</dbReference>